<accession>A0AAD6N1Q8</accession>
<proteinExistence type="predicted"/>
<name>A0AAD6N1Q8_PENCN</name>
<organism evidence="1 2">
    <name type="scientific">Penicillium canescens</name>
    <dbReference type="NCBI Taxonomy" id="5083"/>
    <lineage>
        <taxon>Eukaryota</taxon>
        <taxon>Fungi</taxon>
        <taxon>Dikarya</taxon>
        <taxon>Ascomycota</taxon>
        <taxon>Pezizomycotina</taxon>
        <taxon>Eurotiomycetes</taxon>
        <taxon>Eurotiomycetidae</taxon>
        <taxon>Eurotiales</taxon>
        <taxon>Aspergillaceae</taxon>
        <taxon>Penicillium</taxon>
    </lineage>
</organism>
<reference evidence="1" key="2">
    <citation type="submission" date="2023-01" db="EMBL/GenBank/DDBJ databases">
        <authorList>
            <person name="Petersen C."/>
        </authorList>
    </citation>
    <scope>NUCLEOTIDE SEQUENCE</scope>
    <source>
        <strain evidence="1">IBT 15450</strain>
    </source>
</reference>
<reference evidence="1" key="1">
    <citation type="journal article" date="2023" name="IMA Fungus">
        <title>Comparative genomic study of the Penicillium genus elucidates a diverse pangenome and 15 lateral gene transfer events.</title>
        <authorList>
            <person name="Petersen C."/>
            <person name="Sorensen T."/>
            <person name="Nielsen M.R."/>
            <person name="Sondergaard T.E."/>
            <person name="Sorensen J.L."/>
            <person name="Fitzpatrick D.A."/>
            <person name="Frisvad J.C."/>
            <person name="Nielsen K.L."/>
        </authorList>
    </citation>
    <scope>NUCLEOTIDE SEQUENCE</scope>
    <source>
        <strain evidence="1">IBT 15450</strain>
    </source>
</reference>
<evidence type="ECO:0000313" key="2">
    <source>
        <dbReference type="Proteomes" id="UP001219568"/>
    </source>
</evidence>
<dbReference type="EMBL" id="JAQJZL010000016">
    <property type="protein sequence ID" value="KAJ6022583.1"/>
    <property type="molecule type" value="Genomic_DNA"/>
</dbReference>
<evidence type="ECO:0000313" key="1">
    <source>
        <dbReference type="EMBL" id="KAJ6022583.1"/>
    </source>
</evidence>
<gene>
    <name evidence="1" type="ORF">N7460_012978</name>
</gene>
<dbReference type="Proteomes" id="UP001219568">
    <property type="component" value="Unassembled WGS sequence"/>
</dbReference>
<protein>
    <submittedName>
        <fullName evidence="1">Uncharacterized protein</fullName>
    </submittedName>
</protein>
<sequence length="146" mass="16688">MYGQTLEELNLDMEGYTPRQELYDEEYQPDYDAGIGEIDLIPPILETLRIYGRGQPMHPGAPYLDYNSDLDVDAQIEQLACEKVAKLPGLNVLEGVDPRIPNGWHVYPRQQDYNPELHWQGPETTDGMILMTTDHLFHCESILSPV</sequence>
<keyword evidence="2" id="KW-1185">Reference proteome</keyword>
<dbReference type="AlphaFoldDB" id="A0AAD6N1Q8"/>
<comment type="caution">
    <text evidence="1">The sequence shown here is derived from an EMBL/GenBank/DDBJ whole genome shotgun (WGS) entry which is preliminary data.</text>
</comment>